<organism evidence="2 3">
    <name type="scientific">Camelus dromedarius</name>
    <name type="common">Dromedary</name>
    <name type="synonym">Arabian camel</name>
    <dbReference type="NCBI Taxonomy" id="9838"/>
    <lineage>
        <taxon>Eukaryota</taxon>
        <taxon>Metazoa</taxon>
        <taxon>Chordata</taxon>
        <taxon>Craniata</taxon>
        <taxon>Vertebrata</taxon>
        <taxon>Euteleostomi</taxon>
        <taxon>Mammalia</taxon>
        <taxon>Eutheria</taxon>
        <taxon>Laurasiatheria</taxon>
        <taxon>Artiodactyla</taxon>
        <taxon>Tylopoda</taxon>
        <taxon>Camelidae</taxon>
        <taxon>Camelus</taxon>
    </lineage>
</organism>
<name>A0A5N4CHK2_CAMDR</name>
<accession>A0A5N4CHK2</accession>
<keyword evidence="3" id="KW-1185">Reference proteome</keyword>
<dbReference type="Proteomes" id="UP000299084">
    <property type="component" value="Unassembled WGS sequence"/>
</dbReference>
<dbReference type="AlphaFoldDB" id="A0A5N4CHK2"/>
<evidence type="ECO:0000313" key="2">
    <source>
        <dbReference type="EMBL" id="KAB1258401.1"/>
    </source>
</evidence>
<reference evidence="2 3" key="1">
    <citation type="journal article" date="2019" name="Mol. Ecol. Resour.">
        <title>Improving Illumina assemblies with Hi-C and long reads: an example with the North African dromedary.</title>
        <authorList>
            <person name="Elbers J.P."/>
            <person name="Rogers M.F."/>
            <person name="Perelman P.L."/>
            <person name="Proskuryakova A.A."/>
            <person name="Serdyukova N.A."/>
            <person name="Johnson W.E."/>
            <person name="Horin P."/>
            <person name="Corander J."/>
            <person name="Murphy D."/>
            <person name="Burger P.A."/>
        </authorList>
    </citation>
    <scope>NUCLEOTIDE SEQUENCE [LARGE SCALE GENOMIC DNA]</scope>
    <source>
        <strain evidence="2">Drom800</strain>
        <tissue evidence="2">Blood</tissue>
    </source>
</reference>
<evidence type="ECO:0000313" key="3">
    <source>
        <dbReference type="Proteomes" id="UP000299084"/>
    </source>
</evidence>
<comment type="caution">
    <text evidence="2">The sequence shown here is derived from an EMBL/GenBank/DDBJ whole genome shotgun (WGS) entry which is preliminary data.</text>
</comment>
<feature type="compositionally biased region" description="Basic and acidic residues" evidence="1">
    <location>
        <begin position="1"/>
        <end position="17"/>
    </location>
</feature>
<gene>
    <name evidence="2" type="ORF">Cadr_000028532</name>
</gene>
<protein>
    <submittedName>
        <fullName evidence="2">Uncharacterized protein</fullName>
    </submittedName>
</protein>
<proteinExistence type="predicted"/>
<feature type="region of interest" description="Disordered" evidence="1">
    <location>
        <begin position="1"/>
        <end position="39"/>
    </location>
</feature>
<evidence type="ECO:0000256" key="1">
    <source>
        <dbReference type="SAM" id="MobiDB-lite"/>
    </source>
</evidence>
<sequence>MEEKWGGQRRGKREEGRRKRRRQLQGHPGSLRPLPSHDLTESRIQNPATFCPDLGSWNVIPSLGRLEIRTLLFLLDGTLKEISELSQGMGARAAWEGGTRENGVEAWRECMCCGPVDVKGLQGWVLCPGIEMWALPHRPEGGVEGISSGRMGCCWDDPGKQWLAGSCLLVWALPLPKSSLAEQTVFVSGGLGCPVHPPGSPILQFGEGPTPC</sequence>
<dbReference type="EMBL" id="JWIN03000024">
    <property type="protein sequence ID" value="KAB1258401.1"/>
    <property type="molecule type" value="Genomic_DNA"/>
</dbReference>